<name>A0A1R3RRD1_ASPC5</name>
<evidence type="ECO:0000313" key="1">
    <source>
        <dbReference type="EMBL" id="OOF97056.1"/>
    </source>
</evidence>
<dbReference type="Proteomes" id="UP000188318">
    <property type="component" value="Unassembled WGS sequence"/>
</dbReference>
<dbReference type="EMBL" id="KV907497">
    <property type="protein sequence ID" value="OOF97056.1"/>
    <property type="molecule type" value="Genomic_DNA"/>
</dbReference>
<proteinExistence type="predicted"/>
<gene>
    <name evidence="1" type="ORF">ASPCADRAFT_205854</name>
</gene>
<protein>
    <submittedName>
        <fullName evidence="1">Uncharacterized protein</fullName>
    </submittedName>
</protein>
<keyword evidence="2" id="KW-1185">Reference proteome</keyword>
<reference evidence="2" key="1">
    <citation type="journal article" date="2017" name="Genome Biol.">
        <title>Comparative genomics reveals high biological diversity and specific adaptations in the industrially and medically important fungal genus Aspergillus.</title>
        <authorList>
            <person name="de Vries R.P."/>
            <person name="Riley R."/>
            <person name="Wiebenga A."/>
            <person name="Aguilar-Osorio G."/>
            <person name="Amillis S."/>
            <person name="Uchima C.A."/>
            <person name="Anderluh G."/>
            <person name="Asadollahi M."/>
            <person name="Askin M."/>
            <person name="Barry K."/>
            <person name="Battaglia E."/>
            <person name="Bayram O."/>
            <person name="Benocci T."/>
            <person name="Braus-Stromeyer S.A."/>
            <person name="Caldana C."/>
            <person name="Canovas D."/>
            <person name="Cerqueira G.C."/>
            <person name="Chen F."/>
            <person name="Chen W."/>
            <person name="Choi C."/>
            <person name="Clum A."/>
            <person name="Dos Santos R.A."/>
            <person name="Damasio A.R."/>
            <person name="Diallinas G."/>
            <person name="Emri T."/>
            <person name="Fekete E."/>
            <person name="Flipphi M."/>
            <person name="Freyberg S."/>
            <person name="Gallo A."/>
            <person name="Gournas C."/>
            <person name="Habgood R."/>
            <person name="Hainaut M."/>
            <person name="Harispe M.L."/>
            <person name="Henrissat B."/>
            <person name="Hilden K.S."/>
            <person name="Hope R."/>
            <person name="Hossain A."/>
            <person name="Karabika E."/>
            <person name="Karaffa L."/>
            <person name="Karanyi Z."/>
            <person name="Krasevec N."/>
            <person name="Kuo A."/>
            <person name="Kusch H."/>
            <person name="LaButti K."/>
            <person name="Lagendijk E.L."/>
            <person name="Lapidus A."/>
            <person name="Levasseur A."/>
            <person name="Lindquist E."/>
            <person name="Lipzen A."/>
            <person name="Logrieco A.F."/>
            <person name="MacCabe A."/>
            <person name="Maekelae M.R."/>
            <person name="Malavazi I."/>
            <person name="Melin P."/>
            <person name="Meyer V."/>
            <person name="Mielnichuk N."/>
            <person name="Miskei M."/>
            <person name="Molnar A.P."/>
            <person name="Mule G."/>
            <person name="Ngan C.Y."/>
            <person name="Orejas M."/>
            <person name="Orosz E."/>
            <person name="Ouedraogo J.P."/>
            <person name="Overkamp K.M."/>
            <person name="Park H.-S."/>
            <person name="Perrone G."/>
            <person name="Piumi F."/>
            <person name="Punt P.J."/>
            <person name="Ram A.F."/>
            <person name="Ramon A."/>
            <person name="Rauscher S."/>
            <person name="Record E."/>
            <person name="Riano-Pachon D.M."/>
            <person name="Robert V."/>
            <person name="Roehrig J."/>
            <person name="Ruller R."/>
            <person name="Salamov A."/>
            <person name="Salih N.S."/>
            <person name="Samson R.A."/>
            <person name="Sandor E."/>
            <person name="Sanguinetti M."/>
            <person name="Schuetze T."/>
            <person name="Sepcic K."/>
            <person name="Shelest E."/>
            <person name="Sherlock G."/>
            <person name="Sophianopoulou V."/>
            <person name="Squina F.M."/>
            <person name="Sun H."/>
            <person name="Susca A."/>
            <person name="Todd R.B."/>
            <person name="Tsang A."/>
            <person name="Unkles S.E."/>
            <person name="van de Wiele N."/>
            <person name="van Rossen-Uffink D."/>
            <person name="Oliveira J.V."/>
            <person name="Vesth T.C."/>
            <person name="Visser J."/>
            <person name="Yu J.-H."/>
            <person name="Zhou M."/>
            <person name="Andersen M.R."/>
            <person name="Archer D.B."/>
            <person name="Baker S.E."/>
            <person name="Benoit I."/>
            <person name="Brakhage A.A."/>
            <person name="Braus G.H."/>
            <person name="Fischer R."/>
            <person name="Frisvad J.C."/>
            <person name="Goldman G.H."/>
            <person name="Houbraken J."/>
            <person name="Oakley B."/>
            <person name="Pocsi I."/>
            <person name="Scazzocchio C."/>
            <person name="Seiboth B."/>
            <person name="vanKuyk P.A."/>
            <person name="Wortman J."/>
            <person name="Dyer P.S."/>
            <person name="Grigoriev I.V."/>
        </authorList>
    </citation>
    <scope>NUCLEOTIDE SEQUENCE [LARGE SCALE GENOMIC DNA]</scope>
    <source>
        <strain evidence="2">ITEM 5010</strain>
    </source>
</reference>
<evidence type="ECO:0000313" key="2">
    <source>
        <dbReference type="Proteomes" id="UP000188318"/>
    </source>
</evidence>
<dbReference type="VEuPathDB" id="FungiDB:ASPCADRAFT_205854"/>
<sequence>MYCFLKWPPWSPMRILCLLVSTTIATSRSILKPSYSMSDNFCDITILALPTLRA</sequence>
<dbReference type="AlphaFoldDB" id="A0A1R3RRD1"/>
<accession>A0A1R3RRD1</accession>
<organism evidence="1 2">
    <name type="scientific">Aspergillus carbonarius (strain ITEM 5010)</name>
    <dbReference type="NCBI Taxonomy" id="602072"/>
    <lineage>
        <taxon>Eukaryota</taxon>
        <taxon>Fungi</taxon>
        <taxon>Dikarya</taxon>
        <taxon>Ascomycota</taxon>
        <taxon>Pezizomycotina</taxon>
        <taxon>Eurotiomycetes</taxon>
        <taxon>Eurotiomycetidae</taxon>
        <taxon>Eurotiales</taxon>
        <taxon>Aspergillaceae</taxon>
        <taxon>Aspergillus</taxon>
        <taxon>Aspergillus subgen. Circumdati</taxon>
    </lineage>
</organism>